<reference evidence="1 2" key="1">
    <citation type="submission" date="2019-09" db="EMBL/GenBank/DDBJ databases">
        <title>Genomes of Cryomorphaceae.</title>
        <authorList>
            <person name="Bowman J.P."/>
        </authorList>
    </citation>
    <scope>NUCLEOTIDE SEQUENCE [LARGE SCALE GENOMIC DNA]</scope>
    <source>
        <strain evidence="1 2">KCTC 52047</strain>
    </source>
</reference>
<organism evidence="1 2">
    <name type="scientific">Salibacter halophilus</name>
    <dbReference type="NCBI Taxonomy" id="1803916"/>
    <lineage>
        <taxon>Bacteria</taxon>
        <taxon>Pseudomonadati</taxon>
        <taxon>Bacteroidota</taxon>
        <taxon>Flavobacteriia</taxon>
        <taxon>Flavobacteriales</taxon>
        <taxon>Salibacteraceae</taxon>
        <taxon>Salibacter</taxon>
    </lineage>
</organism>
<dbReference type="RefSeq" id="WP_151165900.1">
    <property type="nucleotide sequence ID" value="NZ_WACR01000001.1"/>
</dbReference>
<proteinExistence type="predicted"/>
<keyword evidence="2" id="KW-1185">Reference proteome</keyword>
<evidence type="ECO:0000313" key="2">
    <source>
        <dbReference type="Proteomes" id="UP000435357"/>
    </source>
</evidence>
<dbReference type="OrthoDB" id="5518417at2"/>
<sequence length="231" mass="26659">MYRDLYDDKHKIRVFSPHERAKGEGYTKKPSTGEYEGGILCADCDNTLLGSKYEDYARKAIYGGRLPENENPVCENFKNQHGVHFTTCQNISYLKFKIFLLSILWRSSISSRPFFSDIKLGPHEEIIRKMIYDGNPGEVDDYPIFFMTYVNDKSMPKDLIVHPRQIRTKSGHRANVFIIGGMVYMFHVNSKNHKLPEHVLTETIKPNNSMNIIQIPKGTGWDVILGYYGLK</sequence>
<accession>A0A6N6M9M1</accession>
<dbReference type="EMBL" id="WACR01000001">
    <property type="protein sequence ID" value="KAB1065912.1"/>
    <property type="molecule type" value="Genomic_DNA"/>
</dbReference>
<gene>
    <name evidence="1" type="ORF">F3059_00115</name>
</gene>
<comment type="caution">
    <text evidence="1">The sequence shown here is derived from an EMBL/GenBank/DDBJ whole genome shotgun (WGS) entry which is preliminary data.</text>
</comment>
<name>A0A6N6M9M1_9FLAO</name>
<evidence type="ECO:0000313" key="1">
    <source>
        <dbReference type="EMBL" id="KAB1065912.1"/>
    </source>
</evidence>
<dbReference type="Proteomes" id="UP000435357">
    <property type="component" value="Unassembled WGS sequence"/>
</dbReference>
<dbReference type="AlphaFoldDB" id="A0A6N6M9M1"/>
<protein>
    <submittedName>
        <fullName evidence="1">Uncharacterized protein</fullName>
    </submittedName>
</protein>